<sequence>MSKSLHPATKLGPVHIKVTDLDKSVRFYEDVIGLRAIERKQNIVEFATIDNQTLLIIEADPTFEILPAQSHSGLYHFAILVPDQASLGLVLRNLAKHNVPLGQGDHEVSEALYLNDPDGNGIEIYRDRPRNTWHVNLDGSVRMGTDPVDVDGLLKASGGLSWQGLPAGTVIGHVHFHVGNLDVAKQFYCDVLGFEQTSTYGNQALFIAAGGYHHHIGLNIWAGKDAPPTPEHAVGIKYFTIVLPNSAALEEVVGRLNQANISYDQKGTNVTLNAPFGVGVKLSVEA</sequence>
<evidence type="ECO:0000256" key="5">
    <source>
        <dbReference type="ARBA" id="ARBA00022964"/>
    </source>
</evidence>
<dbReference type="Gene3D" id="3.10.180.10">
    <property type="entry name" value="2,3-Dihydroxybiphenyl 1,2-Dioxygenase, domain 1"/>
    <property type="match status" value="2"/>
</dbReference>
<dbReference type="PANTHER" id="PTHR43279">
    <property type="entry name" value="CATECHOL-2,3-DIOXYGENASE"/>
    <property type="match status" value="1"/>
</dbReference>
<evidence type="ECO:0000313" key="11">
    <source>
        <dbReference type="Proteomes" id="UP001519272"/>
    </source>
</evidence>
<organism evidence="10 11">
    <name type="scientific">Paenibacillus turicensis</name>
    <dbReference type="NCBI Taxonomy" id="160487"/>
    <lineage>
        <taxon>Bacteria</taxon>
        <taxon>Bacillati</taxon>
        <taxon>Bacillota</taxon>
        <taxon>Bacilli</taxon>
        <taxon>Bacillales</taxon>
        <taxon>Paenibacillaceae</taxon>
        <taxon>Paenibacillus</taxon>
    </lineage>
</organism>
<keyword evidence="5 8" id="KW-0223">Dioxygenase</keyword>
<keyword evidence="4 8" id="KW-0058">Aromatic hydrocarbons catabolism</keyword>
<evidence type="ECO:0000256" key="4">
    <source>
        <dbReference type="ARBA" id="ARBA00022797"/>
    </source>
</evidence>
<reference evidence="10 11" key="1">
    <citation type="submission" date="2021-03" db="EMBL/GenBank/DDBJ databases">
        <title>Genomic Encyclopedia of Type Strains, Phase IV (KMG-IV): sequencing the most valuable type-strain genomes for metagenomic binning, comparative biology and taxonomic classification.</title>
        <authorList>
            <person name="Goeker M."/>
        </authorList>
    </citation>
    <scope>NUCLEOTIDE SEQUENCE [LARGE SCALE GENOMIC DNA]</scope>
    <source>
        <strain evidence="10 11">DSM 14349</strain>
    </source>
</reference>
<keyword evidence="3" id="KW-0479">Metal-binding</keyword>
<dbReference type="SUPFAM" id="SSF54593">
    <property type="entry name" value="Glyoxalase/Bleomycin resistance protein/Dihydroxybiphenyl dioxygenase"/>
    <property type="match status" value="2"/>
</dbReference>
<dbReference type="InterPro" id="IPR037523">
    <property type="entry name" value="VOC_core"/>
</dbReference>
<keyword evidence="7 8" id="KW-0408">Iron</keyword>
<comment type="caution">
    <text evidence="10">The sequence shown here is derived from an EMBL/GenBank/DDBJ whole genome shotgun (WGS) entry which is preliminary data.</text>
</comment>
<dbReference type="PROSITE" id="PS00082">
    <property type="entry name" value="EXTRADIOL_DIOXYGENAS"/>
    <property type="match status" value="1"/>
</dbReference>
<dbReference type="PROSITE" id="PS00934">
    <property type="entry name" value="GLYOXALASE_I_1"/>
    <property type="match status" value="1"/>
</dbReference>
<comment type="similarity">
    <text evidence="2 8">Belongs to the extradiol ring-cleavage dioxygenase family.</text>
</comment>
<evidence type="ECO:0000256" key="1">
    <source>
        <dbReference type="ARBA" id="ARBA00001954"/>
    </source>
</evidence>
<evidence type="ECO:0000313" key="10">
    <source>
        <dbReference type="EMBL" id="MBP1903930.1"/>
    </source>
</evidence>
<keyword evidence="11" id="KW-1185">Reference proteome</keyword>
<keyword evidence="6 8" id="KW-0560">Oxidoreductase</keyword>
<feature type="domain" description="VOC" evidence="9">
    <location>
        <begin position="170"/>
        <end position="286"/>
    </location>
</feature>
<dbReference type="PROSITE" id="PS51819">
    <property type="entry name" value="VOC"/>
    <property type="match status" value="2"/>
</dbReference>
<name>A0ABS4FMY2_9BACL</name>
<evidence type="ECO:0000256" key="3">
    <source>
        <dbReference type="ARBA" id="ARBA00022723"/>
    </source>
</evidence>
<accession>A0ABS4FMY2</accession>
<dbReference type="EMBL" id="JAGGKG010000002">
    <property type="protein sequence ID" value="MBP1903930.1"/>
    <property type="molecule type" value="Genomic_DNA"/>
</dbReference>
<dbReference type="InterPro" id="IPR004360">
    <property type="entry name" value="Glyas_Fos-R_dOase_dom"/>
</dbReference>
<dbReference type="EC" id="1.13.11.2" evidence="10"/>
<dbReference type="GO" id="GO:0018577">
    <property type="term" value="F:catechol 2,3-dioxygenase activity"/>
    <property type="evidence" value="ECO:0007669"/>
    <property type="project" value="UniProtKB-EC"/>
</dbReference>
<dbReference type="InterPro" id="IPR018146">
    <property type="entry name" value="Glyoxalase_1_CS"/>
</dbReference>
<gene>
    <name evidence="10" type="ORF">J2Z32_000547</name>
</gene>
<evidence type="ECO:0000256" key="6">
    <source>
        <dbReference type="ARBA" id="ARBA00023002"/>
    </source>
</evidence>
<dbReference type="PANTHER" id="PTHR43279:SF1">
    <property type="entry name" value="CATECHOL-2,3-DIOXYGENASE"/>
    <property type="match status" value="1"/>
</dbReference>
<dbReference type="InterPro" id="IPR000486">
    <property type="entry name" value="Xdiol_ring_cleave_dOase_1/2"/>
</dbReference>
<proteinExistence type="inferred from homology"/>
<dbReference type="InterPro" id="IPR029068">
    <property type="entry name" value="Glyas_Bleomycin-R_OHBP_Dase"/>
</dbReference>
<evidence type="ECO:0000256" key="2">
    <source>
        <dbReference type="ARBA" id="ARBA00008784"/>
    </source>
</evidence>
<evidence type="ECO:0000256" key="8">
    <source>
        <dbReference type="RuleBase" id="RU000683"/>
    </source>
</evidence>
<evidence type="ECO:0000256" key="7">
    <source>
        <dbReference type="ARBA" id="ARBA00023004"/>
    </source>
</evidence>
<protein>
    <submittedName>
        <fullName evidence="10">Catechol 2,3-dioxygenase</fullName>
        <ecNumber evidence="10">1.13.11.2</ecNumber>
    </submittedName>
</protein>
<dbReference type="Pfam" id="PF00903">
    <property type="entry name" value="Glyoxalase"/>
    <property type="match status" value="2"/>
</dbReference>
<evidence type="ECO:0000259" key="9">
    <source>
        <dbReference type="PROSITE" id="PS51819"/>
    </source>
</evidence>
<dbReference type="RefSeq" id="WP_210087623.1">
    <property type="nucleotide sequence ID" value="NZ_JAGGKG010000002.1"/>
</dbReference>
<dbReference type="Proteomes" id="UP001519272">
    <property type="component" value="Unassembled WGS sequence"/>
</dbReference>
<dbReference type="CDD" id="cd16359">
    <property type="entry name" value="VOC_BsCatE_like_C"/>
    <property type="match status" value="1"/>
</dbReference>
<feature type="domain" description="VOC" evidence="9">
    <location>
        <begin position="10"/>
        <end position="127"/>
    </location>
</feature>
<comment type="cofactor">
    <cofactor evidence="1 8">
        <name>Fe(2+)</name>
        <dbReference type="ChEBI" id="CHEBI:29033"/>
    </cofactor>
</comment>